<dbReference type="InParanoid" id="F0XD31"/>
<reference evidence="2 3" key="1">
    <citation type="journal article" date="2011" name="Proc. Natl. Acad. Sci. U.S.A.">
        <title>Genome and transcriptome analyses of the mountain pine beetle-fungal symbiont Grosmannia clavigera, a lodgepole pine pathogen.</title>
        <authorList>
            <person name="DiGuistini S."/>
            <person name="Wang Y."/>
            <person name="Liao N.Y."/>
            <person name="Taylor G."/>
            <person name="Tanguay P."/>
            <person name="Feau N."/>
            <person name="Henrissat B."/>
            <person name="Chan S.K."/>
            <person name="Hesse-Orce U."/>
            <person name="Alamouti S.M."/>
            <person name="Tsui C.K.M."/>
            <person name="Docking R.T."/>
            <person name="Levasseur A."/>
            <person name="Haridas S."/>
            <person name="Robertson G."/>
            <person name="Birol I."/>
            <person name="Holt R.A."/>
            <person name="Marra M.A."/>
            <person name="Hamelin R.C."/>
            <person name="Hirst M."/>
            <person name="Jones S.J.M."/>
            <person name="Bohlmann J."/>
            <person name="Breuil C."/>
        </authorList>
    </citation>
    <scope>NUCLEOTIDE SEQUENCE [LARGE SCALE GENOMIC DNA]</scope>
    <source>
        <strain evidence="3">kw1407 / UAMH 11150</strain>
    </source>
</reference>
<evidence type="ECO:0000313" key="3">
    <source>
        <dbReference type="Proteomes" id="UP000007796"/>
    </source>
</evidence>
<proteinExistence type="predicted"/>
<evidence type="ECO:0000256" key="1">
    <source>
        <dbReference type="SAM" id="MobiDB-lite"/>
    </source>
</evidence>
<dbReference type="EMBL" id="GL629765">
    <property type="protein sequence ID" value="EFX03803.1"/>
    <property type="molecule type" value="Genomic_DNA"/>
</dbReference>
<dbReference type="Proteomes" id="UP000007796">
    <property type="component" value="Unassembled WGS sequence"/>
</dbReference>
<keyword evidence="3" id="KW-1185">Reference proteome</keyword>
<evidence type="ECO:0000313" key="2">
    <source>
        <dbReference type="EMBL" id="EFX03803.1"/>
    </source>
</evidence>
<dbReference type="OrthoDB" id="2156052at2759"/>
<protein>
    <submittedName>
        <fullName evidence="2">Uncharacterized protein</fullName>
    </submittedName>
</protein>
<name>F0XD31_GROCL</name>
<dbReference type="STRING" id="655863.F0XD31"/>
<dbReference type="AlphaFoldDB" id="F0XD31"/>
<organism evidence="3">
    <name type="scientific">Grosmannia clavigera (strain kw1407 / UAMH 11150)</name>
    <name type="common">Blue stain fungus</name>
    <name type="synonym">Graphiocladiella clavigera</name>
    <dbReference type="NCBI Taxonomy" id="655863"/>
    <lineage>
        <taxon>Eukaryota</taxon>
        <taxon>Fungi</taxon>
        <taxon>Dikarya</taxon>
        <taxon>Ascomycota</taxon>
        <taxon>Pezizomycotina</taxon>
        <taxon>Sordariomycetes</taxon>
        <taxon>Sordariomycetidae</taxon>
        <taxon>Ophiostomatales</taxon>
        <taxon>Ophiostomataceae</taxon>
        <taxon>Leptographium</taxon>
    </lineage>
</organism>
<gene>
    <name evidence="2" type="ORF">CMQ_731</name>
</gene>
<dbReference type="RefSeq" id="XP_014173285.1">
    <property type="nucleotide sequence ID" value="XM_014317810.1"/>
</dbReference>
<feature type="region of interest" description="Disordered" evidence="1">
    <location>
        <begin position="315"/>
        <end position="354"/>
    </location>
</feature>
<sequence>MSDNVDYKALFEKDKRLRLLAEEKSERGSTGAGSSSRSVRAARKSYLAYAFSRTYYYMLLSGIEFGYLATGETLVLLRIPEDEPTTLLYHFCGYPVTSPQDRSSYAPPGATKPASVATDPVSEVELAKLAIAQLCSLCILASNSPVRPDAWIARALAGVATYPESPSSITGDGGSKARRPSLLQQDYTTGHTLPATTSWRDDEKRIYAGLQAPQGVLIPVFLGLLKLVVPYPLPVKFTVLPYMMLMSYAGESVYFATAEDDDMVDFSQEVDRTLQDLANLGLYDSDDNEANVTWCKDTRRVMKIDFERAHLTLGSHQGSLGPPTPASAEPGAQHLALRKRQYSTERPEVSVLNA</sequence>
<dbReference type="HOGENOM" id="CLU_783144_0_0_1"/>
<accession>F0XD31</accession>
<dbReference type="GeneID" id="25980840"/>